<keyword evidence="1 3" id="KW-0807">Transducer</keyword>
<dbReference type="OrthoDB" id="8438531at2"/>
<evidence type="ECO:0000256" key="1">
    <source>
        <dbReference type="ARBA" id="ARBA00023224"/>
    </source>
</evidence>
<evidence type="ECO:0000313" key="5">
    <source>
        <dbReference type="EMBL" id="KAA0595602.1"/>
    </source>
</evidence>
<dbReference type="PROSITE" id="PS50111">
    <property type="entry name" value="CHEMOTAXIS_TRANSDUC_2"/>
    <property type="match status" value="1"/>
</dbReference>
<dbReference type="PANTHER" id="PTHR32089">
    <property type="entry name" value="METHYL-ACCEPTING CHEMOTAXIS PROTEIN MCPB"/>
    <property type="match status" value="1"/>
</dbReference>
<dbReference type="Gene3D" id="3.30.450.20">
    <property type="entry name" value="PAS domain"/>
    <property type="match status" value="1"/>
</dbReference>
<dbReference type="Gene3D" id="1.10.287.950">
    <property type="entry name" value="Methyl-accepting chemotaxis protein"/>
    <property type="match status" value="1"/>
</dbReference>
<comment type="similarity">
    <text evidence="2">Belongs to the methyl-accepting chemotaxis (MCP) protein family.</text>
</comment>
<feature type="domain" description="Methyl-accepting transducer" evidence="4">
    <location>
        <begin position="156"/>
        <end position="400"/>
    </location>
</feature>
<name>A0A5A9GPD8_AZOLI</name>
<dbReference type="GO" id="GO:0007165">
    <property type="term" value="P:signal transduction"/>
    <property type="evidence" value="ECO:0007669"/>
    <property type="project" value="UniProtKB-KW"/>
</dbReference>
<evidence type="ECO:0000313" key="6">
    <source>
        <dbReference type="Proteomes" id="UP000324927"/>
    </source>
</evidence>
<dbReference type="PRINTS" id="PR00260">
    <property type="entry name" value="CHEMTRNSDUCR"/>
</dbReference>
<dbReference type="GO" id="GO:0006935">
    <property type="term" value="P:chemotaxis"/>
    <property type="evidence" value="ECO:0007669"/>
    <property type="project" value="InterPro"/>
</dbReference>
<dbReference type="Pfam" id="PF13188">
    <property type="entry name" value="PAS_8"/>
    <property type="match status" value="1"/>
</dbReference>
<evidence type="ECO:0000259" key="4">
    <source>
        <dbReference type="PROSITE" id="PS50111"/>
    </source>
</evidence>
<dbReference type="AlphaFoldDB" id="A0A5A9GPD8"/>
<dbReference type="PANTHER" id="PTHR32089:SF112">
    <property type="entry name" value="LYSOZYME-LIKE PROTEIN-RELATED"/>
    <property type="match status" value="1"/>
</dbReference>
<dbReference type="SMART" id="SM00283">
    <property type="entry name" value="MA"/>
    <property type="match status" value="1"/>
</dbReference>
<dbReference type="EMBL" id="VTTN01000005">
    <property type="protein sequence ID" value="KAA0595602.1"/>
    <property type="molecule type" value="Genomic_DNA"/>
</dbReference>
<proteinExistence type="inferred from homology"/>
<gene>
    <name evidence="5" type="ORF">FZ942_14445</name>
</gene>
<dbReference type="NCBIfam" id="TIGR00229">
    <property type="entry name" value="sensory_box"/>
    <property type="match status" value="1"/>
</dbReference>
<dbReference type="SUPFAM" id="SSF55785">
    <property type="entry name" value="PYP-like sensor domain (PAS domain)"/>
    <property type="match status" value="1"/>
</dbReference>
<dbReference type="Proteomes" id="UP000324927">
    <property type="component" value="Unassembled WGS sequence"/>
</dbReference>
<comment type="caution">
    <text evidence="5">The sequence shown here is derived from an EMBL/GenBank/DDBJ whole genome shotgun (WGS) entry which is preliminary data.</text>
</comment>
<evidence type="ECO:0000256" key="3">
    <source>
        <dbReference type="PROSITE-ProRule" id="PRU00284"/>
    </source>
</evidence>
<dbReference type="InterPro" id="IPR004089">
    <property type="entry name" value="MCPsignal_dom"/>
</dbReference>
<dbReference type="InterPro" id="IPR004090">
    <property type="entry name" value="Chemotax_Me-accpt_rcpt"/>
</dbReference>
<evidence type="ECO:0000256" key="2">
    <source>
        <dbReference type="ARBA" id="ARBA00029447"/>
    </source>
</evidence>
<organism evidence="5 6">
    <name type="scientific">Azospirillum lipoferum</name>
    <dbReference type="NCBI Taxonomy" id="193"/>
    <lineage>
        <taxon>Bacteria</taxon>
        <taxon>Pseudomonadati</taxon>
        <taxon>Pseudomonadota</taxon>
        <taxon>Alphaproteobacteria</taxon>
        <taxon>Rhodospirillales</taxon>
        <taxon>Azospirillaceae</taxon>
        <taxon>Azospirillum</taxon>
    </lineage>
</organism>
<dbReference type="GO" id="GO:0004888">
    <property type="term" value="F:transmembrane signaling receptor activity"/>
    <property type="evidence" value="ECO:0007669"/>
    <property type="project" value="InterPro"/>
</dbReference>
<keyword evidence="6" id="KW-1185">Reference proteome</keyword>
<dbReference type="InterPro" id="IPR035965">
    <property type="entry name" value="PAS-like_dom_sf"/>
</dbReference>
<dbReference type="RefSeq" id="WP_149231788.1">
    <property type="nucleotide sequence ID" value="NZ_JALJXJ010000006.1"/>
</dbReference>
<dbReference type="Pfam" id="PF00015">
    <property type="entry name" value="MCPsignal"/>
    <property type="match status" value="1"/>
</dbReference>
<reference evidence="5 6" key="1">
    <citation type="submission" date="2019-08" db="EMBL/GenBank/DDBJ databases">
        <authorList>
            <person name="Grouzdev D."/>
            <person name="Tikhonova E."/>
            <person name="Kravchenko I."/>
        </authorList>
    </citation>
    <scope>NUCLEOTIDE SEQUENCE [LARGE SCALE GENOMIC DNA]</scope>
    <source>
        <strain evidence="5 6">59b</strain>
    </source>
</reference>
<accession>A0A5A9GPD8</accession>
<dbReference type="SUPFAM" id="SSF58104">
    <property type="entry name" value="Methyl-accepting chemotaxis protein (MCP) signaling domain"/>
    <property type="match status" value="1"/>
</dbReference>
<dbReference type="CDD" id="cd00130">
    <property type="entry name" value="PAS"/>
    <property type="match status" value="1"/>
</dbReference>
<protein>
    <submittedName>
        <fullName evidence="5">PAS domain-containing protein</fullName>
    </submittedName>
</protein>
<dbReference type="InterPro" id="IPR000014">
    <property type="entry name" value="PAS"/>
</dbReference>
<sequence length="434" mass="45998">MLDAILAGRPGGRRFRRHLFRHIFESSPDAFMLVYRDVVVDCNDAALRMLGYDSREAILGVSPDDFDPEYQPDGRRSADVSLEIVELAQRNGHHRFEWQHVRKDGTLFHVVITLMTCRIAGHGVMLSFWQNIDALVAARQAEQRSQKELGDFLRDLSGAFSTTVRTVEADLTRKVGAAVREAARLSELAVDASRLAKVGADAVSSANGAADGVASAAIELSASISEIGRQLLSGLEVTERSDGQAGQARQIVGRLDAAARRIDGIVDLIRTIANQTNLLALNATIEAARAGEAGRGFAVVATEVKALAGQTARATEEIGAEVARIQAVAREAADSTGALAGAIGKLGQVMAGISASVEQQRTATEEISRGIQHVAGQTASAADRIGACEALTGDTRDAVGGLARDVGDVKALADALGGHTEEFMRSLGRRQSRG</sequence>
<dbReference type="GO" id="GO:0016020">
    <property type="term" value="C:membrane"/>
    <property type="evidence" value="ECO:0007669"/>
    <property type="project" value="InterPro"/>
</dbReference>